<accession>A0A382WHT6</accession>
<reference evidence="1" key="1">
    <citation type="submission" date="2018-05" db="EMBL/GenBank/DDBJ databases">
        <authorList>
            <person name="Lanie J.A."/>
            <person name="Ng W.-L."/>
            <person name="Kazmierczak K.M."/>
            <person name="Andrzejewski T.M."/>
            <person name="Davidsen T.M."/>
            <person name="Wayne K.J."/>
            <person name="Tettelin H."/>
            <person name="Glass J.I."/>
            <person name="Rusch D."/>
            <person name="Podicherti R."/>
            <person name="Tsui H.-C.T."/>
            <person name="Winkler M.E."/>
        </authorList>
    </citation>
    <scope>NUCLEOTIDE SEQUENCE</scope>
</reference>
<sequence>GSHGGPDYHSAGVKLLKRFIGEEQVNEDESLFL</sequence>
<protein>
    <submittedName>
        <fullName evidence="1">Uncharacterized protein</fullName>
    </submittedName>
</protein>
<name>A0A382WHT6_9ZZZZ</name>
<dbReference type="EMBL" id="UINC01159954">
    <property type="protein sequence ID" value="SVD58332.1"/>
    <property type="molecule type" value="Genomic_DNA"/>
</dbReference>
<organism evidence="1">
    <name type="scientific">marine metagenome</name>
    <dbReference type="NCBI Taxonomy" id="408172"/>
    <lineage>
        <taxon>unclassified sequences</taxon>
        <taxon>metagenomes</taxon>
        <taxon>ecological metagenomes</taxon>
    </lineage>
</organism>
<dbReference type="AlphaFoldDB" id="A0A382WHT6"/>
<feature type="non-terminal residue" evidence="1">
    <location>
        <position position="1"/>
    </location>
</feature>
<gene>
    <name evidence="1" type="ORF">METZ01_LOCUS411186</name>
</gene>
<proteinExistence type="predicted"/>
<evidence type="ECO:0000313" key="1">
    <source>
        <dbReference type="EMBL" id="SVD58332.1"/>
    </source>
</evidence>